<gene>
    <name evidence="1" type="ORF">L195_g007349</name>
</gene>
<evidence type="ECO:0000313" key="1">
    <source>
        <dbReference type="EMBL" id="PNY10760.1"/>
    </source>
</evidence>
<sequence length="60" mass="6707">MVSDASNRKAAQKKAVAAAERGGMWELPIPEQINLGFDKAMQAKKTRDFSRGWKMRITLA</sequence>
<reference evidence="1 2" key="1">
    <citation type="journal article" date="2014" name="Am. J. Bot.">
        <title>Genome assembly and annotation for red clover (Trifolium pratense; Fabaceae).</title>
        <authorList>
            <person name="Istvanek J."/>
            <person name="Jaros M."/>
            <person name="Krenek A."/>
            <person name="Repkova J."/>
        </authorList>
    </citation>
    <scope>NUCLEOTIDE SEQUENCE [LARGE SCALE GENOMIC DNA]</scope>
    <source>
        <strain evidence="2">cv. Tatra</strain>
        <tissue evidence="1">Young leaves</tissue>
    </source>
</reference>
<accession>A0A2K3P668</accession>
<proteinExistence type="predicted"/>
<protein>
    <submittedName>
        <fullName evidence="1">Uncharacterized protein</fullName>
    </submittedName>
</protein>
<dbReference type="EMBL" id="ASHM01004055">
    <property type="protein sequence ID" value="PNY10760.1"/>
    <property type="molecule type" value="Genomic_DNA"/>
</dbReference>
<evidence type="ECO:0000313" key="2">
    <source>
        <dbReference type="Proteomes" id="UP000236291"/>
    </source>
</evidence>
<name>A0A2K3P668_TRIPR</name>
<dbReference type="Proteomes" id="UP000236291">
    <property type="component" value="Unassembled WGS sequence"/>
</dbReference>
<comment type="caution">
    <text evidence="1">The sequence shown here is derived from an EMBL/GenBank/DDBJ whole genome shotgun (WGS) entry which is preliminary data.</text>
</comment>
<dbReference type="AlphaFoldDB" id="A0A2K3P668"/>
<reference evidence="1 2" key="2">
    <citation type="journal article" date="2017" name="Front. Plant Sci.">
        <title>Gene Classification and Mining of Molecular Markers Useful in Red Clover (Trifolium pratense) Breeding.</title>
        <authorList>
            <person name="Istvanek J."/>
            <person name="Dluhosova J."/>
            <person name="Dluhos P."/>
            <person name="Patkova L."/>
            <person name="Nedelnik J."/>
            <person name="Repkova J."/>
        </authorList>
    </citation>
    <scope>NUCLEOTIDE SEQUENCE [LARGE SCALE GENOMIC DNA]</scope>
    <source>
        <strain evidence="2">cv. Tatra</strain>
        <tissue evidence="1">Young leaves</tissue>
    </source>
</reference>
<organism evidence="1 2">
    <name type="scientific">Trifolium pratense</name>
    <name type="common">Red clover</name>
    <dbReference type="NCBI Taxonomy" id="57577"/>
    <lineage>
        <taxon>Eukaryota</taxon>
        <taxon>Viridiplantae</taxon>
        <taxon>Streptophyta</taxon>
        <taxon>Embryophyta</taxon>
        <taxon>Tracheophyta</taxon>
        <taxon>Spermatophyta</taxon>
        <taxon>Magnoliopsida</taxon>
        <taxon>eudicotyledons</taxon>
        <taxon>Gunneridae</taxon>
        <taxon>Pentapetalae</taxon>
        <taxon>rosids</taxon>
        <taxon>fabids</taxon>
        <taxon>Fabales</taxon>
        <taxon>Fabaceae</taxon>
        <taxon>Papilionoideae</taxon>
        <taxon>50 kb inversion clade</taxon>
        <taxon>NPAAA clade</taxon>
        <taxon>Hologalegina</taxon>
        <taxon>IRL clade</taxon>
        <taxon>Trifolieae</taxon>
        <taxon>Trifolium</taxon>
    </lineage>
</organism>